<name>A0A0G3HAY2_9CORY</name>
<dbReference type="KEGG" id="cut:CUTER_02580"/>
<dbReference type="PATRIC" id="fig|1072256.5.peg.511"/>
<dbReference type="OrthoDB" id="4412961at2"/>
<reference evidence="2" key="2">
    <citation type="submission" date="2015-05" db="EMBL/GenBank/DDBJ databases">
        <title>Complete genome sequence of Corynebacterium uterequi DSM 45634, isolated from the uterus of a maiden mare.</title>
        <authorList>
            <person name="Ruckert C."/>
            <person name="Albersmeier A."/>
            <person name="Winkler A."/>
            <person name="Tauch A."/>
        </authorList>
    </citation>
    <scope>NUCLEOTIDE SEQUENCE [LARGE SCALE GENOMIC DNA]</scope>
    <source>
        <strain evidence="2">DSM 45634</strain>
    </source>
</reference>
<dbReference type="EMBL" id="CP011546">
    <property type="protein sequence ID" value="AKK10531.1"/>
    <property type="molecule type" value="Genomic_DNA"/>
</dbReference>
<evidence type="ECO:0000313" key="2">
    <source>
        <dbReference type="Proteomes" id="UP000035548"/>
    </source>
</evidence>
<gene>
    <name evidence="1" type="ORF">CUTER_02580</name>
</gene>
<reference evidence="1 2" key="1">
    <citation type="journal article" date="2015" name="Genome Announc.">
        <title>Virulence Factor Genes Detected in the Complete Genome Sequence of Corynebacterium uterequi DSM 45634, Isolated from the Uterus of a Maiden Mare.</title>
        <authorList>
            <person name="Ruckert C."/>
            <person name="Kriete M."/>
            <person name="Jaenicke S."/>
            <person name="Winkler A."/>
            <person name="Tauch A."/>
        </authorList>
    </citation>
    <scope>NUCLEOTIDE SEQUENCE [LARGE SCALE GENOMIC DNA]</scope>
    <source>
        <strain evidence="1 2">DSM 45634</strain>
    </source>
</reference>
<keyword evidence="2" id="KW-1185">Reference proteome</keyword>
<evidence type="ECO:0000313" key="1">
    <source>
        <dbReference type="EMBL" id="AKK10531.1"/>
    </source>
</evidence>
<dbReference type="Proteomes" id="UP000035548">
    <property type="component" value="Chromosome"/>
</dbReference>
<accession>A0A0G3HAY2</accession>
<sequence>MLMPMPGTTHLKIFYPDPPTPPAPAESAAGLPAADHRHARMLVALVLDASCGIRPLEHLRRADIAGPVRAQAAAHRRCGTARGPVRVATFHIDGTEIYGTAHCQRRVIAFTGAIEPRGLTAFRIL</sequence>
<organism evidence="1 2">
    <name type="scientific">Corynebacterium uterequi</name>
    <dbReference type="NCBI Taxonomy" id="1072256"/>
    <lineage>
        <taxon>Bacteria</taxon>
        <taxon>Bacillati</taxon>
        <taxon>Actinomycetota</taxon>
        <taxon>Actinomycetes</taxon>
        <taxon>Mycobacteriales</taxon>
        <taxon>Corynebacteriaceae</taxon>
        <taxon>Corynebacterium</taxon>
    </lineage>
</organism>
<dbReference type="AlphaFoldDB" id="A0A0G3HAY2"/>
<dbReference type="STRING" id="1072256.CUTER_02580"/>
<proteinExistence type="predicted"/>
<dbReference type="RefSeq" id="WP_047259108.1">
    <property type="nucleotide sequence ID" value="NZ_CP011546.1"/>
</dbReference>
<protein>
    <submittedName>
        <fullName evidence="1">Uncharacterized protein</fullName>
    </submittedName>
</protein>